<evidence type="ECO:0000256" key="1">
    <source>
        <dbReference type="SAM" id="Phobius"/>
    </source>
</evidence>
<dbReference type="Gramene" id="CDP09603">
    <property type="protein sequence ID" value="CDP09603"/>
    <property type="gene ID" value="GSCOC_T00029040001"/>
</dbReference>
<dbReference type="Proteomes" id="UP000295252">
    <property type="component" value="Chromosome VIII"/>
</dbReference>
<dbReference type="PhylomeDB" id="A0A068UPR1"/>
<proteinExistence type="predicted"/>
<accession>A0A068UPR1</accession>
<dbReference type="STRING" id="49390.A0A068UPR1"/>
<gene>
    <name evidence="2" type="ORF">GSCOC_T00029040001</name>
</gene>
<reference evidence="3" key="1">
    <citation type="journal article" date="2014" name="Science">
        <title>The coffee genome provides insight into the convergent evolution of caffeine biosynthesis.</title>
        <authorList>
            <person name="Denoeud F."/>
            <person name="Carretero-Paulet L."/>
            <person name="Dereeper A."/>
            <person name="Droc G."/>
            <person name="Guyot R."/>
            <person name="Pietrella M."/>
            <person name="Zheng C."/>
            <person name="Alberti A."/>
            <person name="Anthony F."/>
            <person name="Aprea G."/>
            <person name="Aury J.M."/>
            <person name="Bento P."/>
            <person name="Bernard M."/>
            <person name="Bocs S."/>
            <person name="Campa C."/>
            <person name="Cenci A."/>
            <person name="Combes M.C."/>
            <person name="Crouzillat D."/>
            <person name="Da Silva C."/>
            <person name="Daddiego L."/>
            <person name="De Bellis F."/>
            <person name="Dussert S."/>
            <person name="Garsmeur O."/>
            <person name="Gayraud T."/>
            <person name="Guignon V."/>
            <person name="Jahn K."/>
            <person name="Jamilloux V."/>
            <person name="Joet T."/>
            <person name="Labadie K."/>
            <person name="Lan T."/>
            <person name="Leclercq J."/>
            <person name="Lepelley M."/>
            <person name="Leroy T."/>
            <person name="Li L.T."/>
            <person name="Librado P."/>
            <person name="Lopez L."/>
            <person name="Munoz A."/>
            <person name="Noel B."/>
            <person name="Pallavicini A."/>
            <person name="Perrotta G."/>
            <person name="Poncet V."/>
            <person name="Pot D."/>
            <person name="Priyono X."/>
            <person name="Rigoreau M."/>
            <person name="Rouard M."/>
            <person name="Rozas J."/>
            <person name="Tranchant-Dubreuil C."/>
            <person name="VanBuren R."/>
            <person name="Zhang Q."/>
            <person name="Andrade A.C."/>
            <person name="Argout X."/>
            <person name="Bertrand B."/>
            <person name="de Kochko A."/>
            <person name="Graziosi G."/>
            <person name="Henry R.J."/>
            <person name="Jayarama X."/>
            <person name="Ming R."/>
            <person name="Nagai C."/>
            <person name="Rounsley S."/>
            <person name="Sankoff D."/>
            <person name="Giuliano G."/>
            <person name="Albert V.A."/>
            <person name="Wincker P."/>
            <person name="Lashermes P."/>
        </authorList>
    </citation>
    <scope>NUCLEOTIDE SEQUENCE [LARGE SCALE GENOMIC DNA]</scope>
    <source>
        <strain evidence="3">cv. DH200-94</strain>
    </source>
</reference>
<sequence length="187" mass="21205">MFKNLCNSSRMCINPIHNKKGILHQSIDASSEQIVPGATCLNQKMQDVEFSTLAQCIPCIILISYQKWLITVASGAIDKQEIGILRDCQCGREDLRSKSLYSNILLSHNCLRAPLSLFMKCKDQNNRSAILVILFSSFSGWHEVEDWSRKGWFMVLYAVFCSIFCFLSLLSVTGATRIIVLWEFPLS</sequence>
<organism evidence="2 3">
    <name type="scientific">Coffea canephora</name>
    <name type="common">Robusta coffee</name>
    <dbReference type="NCBI Taxonomy" id="49390"/>
    <lineage>
        <taxon>Eukaryota</taxon>
        <taxon>Viridiplantae</taxon>
        <taxon>Streptophyta</taxon>
        <taxon>Embryophyta</taxon>
        <taxon>Tracheophyta</taxon>
        <taxon>Spermatophyta</taxon>
        <taxon>Magnoliopsida</taxon>
        <taxon>eudicotyledons</taxon>
        <taxon>Gunneridae</taxon>
        <taxon>Pentapetalae</taxon>
        <taxon>asterids</taxon>
        <taxon>lamiids</taxon>
        <taxon>Gentianales</taxon>
        <taxon>Rubiaceae</taxon>
        <taxon>Ixoroideae</taxon>
        <taxon>Gardenieae complex</taxon>
        <taxon>Bertiereae - Coffeeae clade</taxon>
        <taxon>Coffeeae</taxon>
        <taxon>Coffea</taxon>
    </lineage>
</organism>
<feature type="transmembrane region" description="Helical" evidence="1">
    <location>
        <begin position="155"/>
        <end position="182"/>
    </location>
</feature>
<dbReference type="InParanoid" id="A0A068UPR1"/>
<name>A0A068UPR1_COFCA</name>
<dbReference type="AlphaFoldDB" id="A0A068UPR1"/>
<keyword evidence="1" id="KW-1133">Transmembrane helix</keyword>
<evidence type="ECO:0000313" key="3">
    <source>
        <dbReference type="Proteomes" id="UP000295252"/>
    </source>
</evidence>
<dbReference type="EMBL" id="HG739123">
    <property type="protein sequence ID" value="CDP09603.1"/>
    <property type="molecule type" value="Genomic_DNA"/>
</dbReference>
<keyword evidence="1" id="KW-0472">Membrane</keyword>
<evidence type="ECO:0000313" key="2">
    <source>
        <dbReference type="EMBL" id="CDP09603.1"/>
    </source>
</evidence>
<protein>
    <submittedName>
        <fullName evidence="2">Uncharacterized protein</fullName>
    </submittedName>
</protein>
<keyword evidence="3" id="KW-1185">Reference proteome</keyword>
<keyword evidence="1" id="KW-0812">Transmembrane</keyword>